<name>A0AAI9TLQ9_PENTH</name>
<organism evidence="1 2">
    <name type="scientific">Penicillium thymicola</name>
    <dbReference type="NCBI Taxonomy" id="293382"/>
    <lineage>
        <taxon>Eukaryota</taxon>
        <taxon>Fungi</taxon>
        <taxon>Dikarya</taxon>
        <taxon>Ascomycota</taxon>
        <taxon>Pezizomycotina</taxon>
        <taxon>Eurotiomycetes</taxon>
        <taxon>Eurotiomycetidae</taxon>
        <taxon>Eurotiales</taxon>
        <taxon>Aspergillaceae</taxon>
        <taxon>Penicillium</taxon>
    </lineage>
</organism>
<evidence type="ECO:0000313" key="1">
    <source>
        <dbReference type="EMBL" id="KAJ9489632.1"/>
    </source>
</evidence>
<evidence type="ECO:0000313" key="2">
    <source>
        <dbReference type="Proteomes" id="UP001227192"/>
    </source>
</evidence>
<accession>A0AAI9TLQ9</accession>
<protein>
    <submittedName>
        <fullName evidence="1">Uncharacterized protein</fullName>
    </submittedName>
</protein>
<gene>
    <name evidence="1" type="ORF">VN97_g3643</name>
</gene>
<dbReference type="Proteomes" id="UP001227192">
    <property type="component" value="Unassembled WGS sequence"/>
</dbReference>
<dbReference type="AlphaFoldDB" id="A0AAI9TLQ9"/>
<reference evidence="1" key="1">
    <citation type="submission" date="2015-06" db="EMBL/GenBank/DDBJ databases">
        <authorList>
            <person name="Nguyen H."/>
        </authorList>
    </citation>
    <scope>NUCLEOTIDE SEQUENCE</scope>
    <source>
        <strain evidence="1">DAOM 180753</strain>
    </source>
</reference>
<proteinExistence type="predicted"/>
<reference evidence="1" key="2">
    <citation type="journal article" date="2016" name="Fungal Biol.">
        <title>Ochratoxin A production by Penicillium thymicola.</title>
        <authorList>
            <person name="Nguyen H.D.T."/>
            <person name="McMullin D.R."/>
            <person name="Ponomareva E."/>
            <person name="Riley R."/>
            <person name="Pomraning K.R."/>
            <person name="Baker S.E."/>
            <person name="Seifert K.A."/>
        </authorList>
    </citation>
    <scope>NUCLEOTIDE SEQUENCE</scope>
    <source>
        <strain evidence="1">DAOM 180753</strain>
    </source>
</reference>
<keyword evidence="2" id="KW-1185">Reference proteome</keyword>
<comment type="caution">
    <text evidence="1">The sequence shown here is derived from an EMBL/GenBank/DDBJ whole genome shotgun (WGS) entry which is preliminary data.</text>
</comment>
<dbReference type="EMBL" id="LACB01000079">
    <property type="protein sequence ID" value="KAJ9489632.1"/>
    <property type="molecule type" value="Genomic_DNA"/>
</dbReference>
<sequence>MCLYVPTPTGFSLESPMFRGVLNFTQRSKKQQEVSTKTERERPQLPGIIGYSLPAMLLIITNFYTE</sequence>